<reference evidence="10" key="1">
    <citation type="submission" date="2015-07" db="EMBL/GenBank/DDBJ databases">
        <title>Complete Genome of Thermincola ferriacetica strain Z-0001T.</title>
        <authorList>
            <person name="Lusk B."/>
            <person name="Badalamenti J.P."/>
            <person name="Parameswaran P."/>
            <person name="Bond D.R."/>
            <person name="Torres C.I."/>
        </authorList>
    </citation>
    <scope>NUCLEOTIDE SEQUENCE [LARGE SCALE GENOMIC DNA]</scope>
    <source>
        <strain evidence="10">Z-0001</strain>
    </source>
</reference>
<dbReference type="GO" id="GO:0050532">
    <property type="term" value="F:2-phosphosulfolactate phosphatase activity"/>
    <property type="evidence" value="ECO:0007669"/>
    <property type="project" value="UniProtKB-UniRule"/>
</dbReference>
<keyword evidence="5 8" id="KW-0378">Hydrolase</keyword>
<dbReference type="GO" id="GO:0050545">
    <property type="term" value="F:sulfopyruvate decarboxylase activity"/>
    <property type="evidence" value="ECO:0007669"/>
    <property type="project" value="TreeGrafter"/>
</dbReference>
<evidence type="ECO:0000313" key="9">
    <source>
        <dbReference type="EMBL" id="KNZ70817.1"/>
    </source>
</evidence>
<evidence type="ECO:0000313" key="10">
    <source>
        <dbReference type="Proteomes" id="UP000037175"/>
    </source>
</evidence>
<accession>A0A0L6W5F9</accession>
<comment type="similarity">
    <text evidence="2 8">Belongs to the ComB family.</text>
</comment>
<evidence type="ECO:0000256" key="6">
    <source>
        <dbReference type="ARBA" id="ARBA00022842"/>
    </source>
</evidence>
<evidence type="ECO:0000256" key="3">
    <source>
        <dbReference type="ARBA" id="ARBA00012953"/>
    </source>
</evidence>
<proteinExistence type="inferred from homology"/>
<dbReference type="AlphaFoldDB" id="A0A0L6W5F9"/>
<dbReference type="SUPFAM" id="SSF142823">
    <property type="entry name" value="ComB-like"/>
    <property type="match status" value="1"/>
</dbReference>
<dbReference type="Proteomes" id="UP000037175">
    <property type="component" value="Unassembled WGS sequence"/>
</dbReference>
<evidence type="ECO:0000256" key="4">
    <source>
        <dbReference type="ARBA" id="ARBA00021948"/>
    </source>
</evidence>
<name>A0A0L6W5F9_9FIRM</name>
<comment type="cofactor">
    <cofactor evidence="1 8">
        <name>Mg(2+)</name>
        <dbReference type="ChEBI" id="CHEBI:18420"/>
    </cofactor>
</comment>
<keyword evidence="6 8" id="KW-0460">Magnesium</keyword>
<comment type="catalytic activity">
    <reaction evidence="7 8">
        <text>(2R)-O-phospho-3-sulfolactate + H2O = (2R)-3-sulfolactate + phosphate</text>
        <dbReference type="Rhea" id="RHEA:23416"/>
        <dbReference type="ChEBI" id="CHEBI:15377"/>
        <dbReference type="ChEBI" id="CHEBI:15597"/>
        <dbReference type="ChEBI" id="CHEBI:43474"/>
        <dbReference type="ChEBI" id="CHEBI:58738"/>
        <dbReference type="EC" id="3.1.3.71"/>
    </reaction>
</comment>
<comment type="caution">
    <text evidence="9">The sequence shown here is derived from an EMBL/GenBank/DDBJ whole genome shotgun (WGS) entry which is preliminary data.</text>
</comment>
<evidence type="ECO:0000256" key="2">
    <source>
        <dbReference type="ARBA" id="ARBA00009997"/>
    </source>
</evidence>
<dbReference type="PANTHER" id="PTHR37311">
    <property type="entry name" value="2-PHOSPHOSULFOLACTATE PHOSPHATASE-RELATED"/>
    <property type="match status" value="1"/>
</dbReference>
<dbReference type="InterPro" id="IPR036702">
    <property type="entry name" value="ComB-like_sf"/>
</dbReference>
<evidence type="ECO:0000256" key="7">
    <source>
        <dbReference type="ARBA" id="ARBA00033711"/>
    </source>
</evidence>
<dbReference type="EMBL" id="LGTE01000002">
    <property type="protein sequence ID" value="KNZ70817.1"/>
    <property type="molecule type" value="Genomic_DNA"/>
</dbReference>
<dbReference type="HAMAP" id="MF_00490">
    <property type="entry name" value="ComB"/>
    <property type="match status" value="1"/>
</dbReference>
<dbReference type="EC" id="3.1.3.71" evidence="3 8"/>
<evidence type="ECO:0000256" key="8">
    <source>
        <dbReference type="HAMAP-Rule" id="MF_00490"/>
    </source>
</evidence>
<dbReference type="Gene3D" id="3.90.1560.10">
    <property type="entry name" value="ComB-like"/>
    <property type="match status" value="1"/>
</dbReference>
<dbReference type="InterPro" id="IPR005238">
    <property type="entry name" value="ComB-like"/>
</dbReference>
<protein>
    <recommendedName>
        <fullName evidence="4 8">Probable 2-phosphosulfolactate phosphatase</fullName>
        <ecNumber evidence="3 8">3.1.3.71</ecNumber>
    </recommendedName>
</protein>
<gene>
    <name evidence="8" type="primary">comB</name>
    <name evidence="9" type="ORF">Tfer_0496</name>
</gene>
<organism evidence="9 10">
    <name type="scientific">Thermincola ferriacetica</name>
    <dbReference type="NCBI Taxonomy" id="281456"/>
    <lineage>
        <taxon>Bacteria</taxon>
        <taxon>Bacillati</taxon>
        <taxon>Bacillota</taxon>
        <taxon>Clostridia</taxon>
        <taxon>Eubacteriales</taxon>
        <taxon>Thermincolaceae</taxon>
        <taxon>Thermincola</taxon>
    </lineage>
</organism>
<dbReference type="Pfam" id="PF04029">
    <property type="entry name" value="2-ph_phosp"/>
    <property type="match status" value="1"/>
</dbReference>
<evidence type="ECO:0000256" key="1">
    <source>
        <dbReference type="ARBA" id="ARBA00001946"/>
    </source>
</evidence>
<dbReference type="GO" id="GO:0000287">
    <property type="term" value="F:magnesium ion binding"/>
    <property type="evidence" value="ECO:0007669"/>
    <property type="project" value="UniProtKB-UniRule"/>
</dbReference>
<sequence length="243" mass="26724">MRVDLIPHHGLIDSEDLKGKTAVVIDILRATSTIISALENGAAYVIPVETPTDAEQLAFTDRSIILAGEKEGIKIKGFRLGNSPLEFTPAKVKNKVIAHCTTNGTKTILKCSGADYVLIGSLLNRSACLDYAGRLKKDIVLVCAGRKNGPAEEDSLCAGAFAEYLRQNYFGYSFSKISMDAYYLYKINAINLHDRVYKSPSGQNLIGMGLKVDIDFCLRKDVYSVVALYKNGVIKKIKNNEMY</sequence>
<keyword evidence="10" id="KW-1185">Reference proteome</keyword>
<evidence type="ECO:0000256" key="5">
    <source>
        <dbReference type="ARBA" id="ARBA00022801"/>
    </source>
</evidence>
<dbReference type="PANTHER" id="PTHR37311:SF1">
    <property type="entry name" value="2-PHOSPHOSULFOLACTATE PHOSPHATASE-RELATED"/>
    <property type="match status" value="1"/>
</dbReference>
<dbReference type="RefSeq" id="WP_052216718.1">
    <property type="nucleotide sequence ID" value="NZ_LGTE01000002.1"/>
</dbReference>